<comment type="similarity">
    <text evidence="3 9">Belongs to the nonaspanin (TM9SF) (TC 9.A.2) family.</text>
</comment>
<dbReference type="GO" id="GO:0016020">
    <property type="term" value="C:membrane"/>
    <property type="evidence" value="ECO:0007669"/>
    <property type="project" value="UniProtKB-SubCell"/>
</dbReference>
<keyword evidence="11" id="KW-1185">Reference proteome</keyword>
<name>A0A0S4JNZ7_BODSA</name>
<organism evidence="10 11">
    <name type="scientific">Bodo saltans</name>
    <name type="common">Flagellated protozoan</name>
    <dbReference type="NCBI Taxonomy" id="75058"/>
    <lineage>
        <taxon>Eukaryota</taxon>
        <taxon>Discoba</taxon>
        <taxon>Euglenozoa</taxon>
        <taxon>Kinetoplastea</taxon>
        <taxon>Metakinetoplastina</taxon>
        <taxon>Eubodonida</taxon>
        <taxon>Bodonidae</taxon>
        <taxon>Bodo</taxon>
    </lineage>
</organism>
<reference evidence="11" key="1">
    <citation type="submission" date="2015-09" db="EMBL/GenBank/DDBJ databases">
        <authorList>
            <consortium name="Pathogen Informatics"/>
        </authorList>
    </citation>
    <scope>NUCLEOTIDE SEQUENCE [LARGE SCALE GENOMIC DNA]</scope>
    <source>
        <strain evidence="11">Lake Konstanz</strain>
    </source>
</reference>
<accession>A0A0S4JNZ7</accession>
<dbReference type="Pfam" id="PF02990">
    <property type="entry name" value="EMP70"/>
    <property type="match status" value="1"/>
</dbReference>
<dbReference type="VEuPathDB" id="TriTrypDB:BSAL_35895"/>
<sequence>MQSRTVALILSVIITLTFAFYLRRVGNNRDWHTKHTNNRNVEIQVKMMTSANTNIPILYSSLPTCWPRKARSRVGNPGEILVRDVTSLSPYEGVIVGENIGCQLVCNRMNMPEKQQKILRKLITEEYHMNFVLDGLPLTAGNAKSGNFTIGVPLGFMKGGNAYIYNHLHFTIKYAPSLSTELRSKPAAQDAKKERGYRIISFEAKPYSIEYETNSQSKCSLLNFTGLVQYKPLTVDANSIVWSFGVNWEESAEPSQETRWSVYLKFKPHEDHLVAIMNSAKIALFLTSLVAVMITFAVRRNHTKNSSVESDNEDREVTAWKFVRDDVRRPPSNAGLLAAFVGTGSHLLLTTFMALVIACLRFVAPENHAAFVDILLVLFTSLSTVRYRYSSLVRPKTVFFDENL</sequence>
<dbReference type="PANTHER" id="PTHR10766">
    <property type="entry name" value="TRANSMEMBRANE 9 SUPERFAMILY PROTEIN"/>
    <property type="match status" value="1"/>
</dbReference>
<evidence type="ECO:0000256" key="8">
    <source>
        <dbReference type="ARBA" id="ARBA00023136"/>
    </source>
</evidence>
<dbReference type="OrthoDB" id="1666796at2759"/>
<gene>
    <name evidence="10" type="ORF">BSAL_35895</name>
</gene>
<evidence type="ECO:0000313" key="10">
    <source>
        <dbReference type="EMBL" id="CUG92175.1"/>
    </source>
</evidence>
<dbReference type="EMBL" id="CYKH01002012">
    <property type="protein sequence ID" value="CUG92175.1"/>
    <property type="molecule type" value="Genomic_DNA"/>
</dbReference>
<dbReference type="InterPro" id="IPR004240">
    <property type="entry name" value="EMP70"/>
</dbReference>
<evidence type="ECO:0000256" key="7">
    <source>
        <dbReference type="ARBA" id="ARBA00023034"/>
    </source>
</evidence>
<feature type="transmembrane region" description="Helical" evidence="9">
    <location>
        <begin position="273"/>
        <end position="298"/>
    </location>
</feature>
<feature type="transmembrane region" description="Helical" evidence="9">
    <location>
        <begin position="334"/>
        <end position="363"/>
    </location>
</feature>
<evidence type="ECO:0000256" key="5">
    <source>
        <dbReference type="ARBA" id="ARBA00022729"/>
    </source>
</evidence>
<keyword evidence="5" id="KW-0732">Signal</keyword>
<keyword evidence="7" id="KW-0333">Golgi apparatus</keyword>
<evidence type="ECO:0000256" key="1">
    <source>
        <dbReference type="ARBA" id="ARBA00004141"/>
    </source>
</evidence>
<dbReference type="AlphaFoldDB" id="A0A0S4JNZ7"/>
<keyword evidence="8 9" id="KW-0472">Membrane</keyword>
<dbReference type="Proteomes" id="UP000051952">
    <property type="component" value="Unassembled WGS sequence"/>
</dbReference>
<evidence type="ECO:0000256" key="9">
    <source>
        <dbReference type="RuleBase" id="RU363079"/>
    </source>
</evidence>
<dbReference type="OMA" id="PHPNIQW"/>
<comment type="subcellular location">
    <subcellularLocation>
        <location evidence="2">Golgi apparatus</location>
    </subcellularLocation>
    <subcellularLocation>
        <location evidence="1">Membrane</location>
        <topology evidence="1">Multi-pass membrane protein</topology>
    </subcellularLocation>
</comment>
<evidence type="ECO:0000256" key="4">
    <source>
        <dbReference type="ARBA" id="ARBA00022692"/>
    </source>
</evidence>
<comment type="caution">
    <text evidence="9">Lacks conserved residue(s) required for the propagation of feature annotation.</text>
</comment>
<keyword evidence="6 9" id="KW-1133">Transmembrane helix</keyword>
<protein>
    <recommendedName>
        <fullName evidence="9">Transmembrane 9 superfamily member</fullName>
    </recommendedName>
</protein>
<dbReference type="GO" id="GO:0072657">
    <property type="term" value="P:protein localization to membrane"/>
    <property type="evidence" value="ECO:0007669"/>
    <property type="project" value="TreeGrafter"/>
</dbReference>
<evidence type="ECO:0000313" key="11">
    <source>
        <dbReference type="Proteomes" id="UP000051952"/>
    </source>
</evidence>
<evidence type="ECO:0000256" key="2">
    <source>
        <dbReference type="ARBA" id="ARBA00004555"/>
    </source>
</evidence>
<evidence type="ECO:0000256" key="6">
    <source>
        <dbReference type="ARBA" id="ARBA00022989"/>
    </source>
</evidence>
<dbReference type="PANTHER" id="PTHR10766:SF55">
    <property type="entry name" value="TRANSMEMBRANE 9 SUPERFAMILY MEMBER 4"/>
    <property type="match status" value="1"/>
</dbReference>
<keyword evidence="4 9" id="KW-0812">Transmembrane</keyword>
<feature type="transmembrane region" description="Helical" evidence="9">
    <location>
        <begin position="369"/>
        <end position="387"/>
    </location>
</feature>
<evidence type="ECO:0000256" key="3">
    <source>
        <dbReference type="ARBA" id="ARBA00005227"/>
    </source>
</evidence>
<proteinExistence type="inferred from homology"/>
<dbReference type="GO" id="GO:0005794">
    <property type="term" value="C:Golgi apparatus"/>
    <property type="evidence" value="ECO:0007669"/>
    <property type="project" value="UniProtKB-SubCell"/>
</dbReference>